<reference evidence="1 2" key="1">
    <citation type="journal article" date="2021" name="BMC Biol.">
        <title>Horizontally acquired antibacterial genes associated with adaptive radiation of ladybird beetles.</title>
        <authorList>
            <person name="Li H.S."/>
            <person name="Tang X.F."/>
            <person name="Huang Y.H."/>
            <person name="Xu Z.Y."/>
            <person name="Chen M.L."/>
            <person name="Du X.Y."/>
            <person name="Qiu B.Y."/>
            <person name="Chen P.T."/>
            <person name="Zhang W."/>
            <person name="Slipinski A."/>
            <person name="Escalona H.E."/>
            <person name="Waterhouse R.M."/>
            <person name="Zwick A."/>
            <person name="Pang H."/>
        </authorList>
    </citation>
    <scope>NUCLEOTIDE SEQUENCE [LARGE SCALE GENOMIC DNA]</scope>
    <source>
        <strain evidence="1">SYSU2018</strain>
    </source>
</reference>
<protein>
    <submittedName>
        <fullName evidence="1">Uncharacterized protein</fullName>
    </submittedName>
</protein>
<keyword evidence="2" id="KW-1185">Reference proteome</keyword>
<dbReference type="EMBL" id="JABFTP020000185">
    <property type="protein sequence ID" value="KAL3287964.1"/>
    <property type="molecule type" value="Genomic_DNA"/>
</dbReference>
<dbReference type="Proteomes" id="UP001516400">
    <property type="component" value="Unassembled WGS sequence"/>
</dbReference>
<accession>A0ABD2PAX9</accession>
<organism evidence="1 2">
    <name type="scientific">Cryptolaemus montrouzieri</name>
    <dbReference type="NCBI Taxonomy" id="559131"/>
    <lineage>
        <taxon>Eukaryota</taxon>
        <taxon>Metazoa</taxon>
        <taxon>Ecdysozoa</taxon>
        <taxon>Arthropoda</taxon>
        <taxon>Hexapoda</taxon>
        <taxon>Insecta</taxon>
        <taxon>Pterygota</taxon>
        <taxon>Neoptera</taxon>
        <taxon>Endopterygota</taxon>
        <taxon>Coleoptera</taxon>
        <taxon>Polyphaga</taxon>
        <taxon>Cucujiformia</taxon>
        <taxon>Coccinelloidea</taxon>
        <taxon>Coccinellidae</taxon>
        <taxon>Scymninae</taxon>
        <taxon>Scymnini</taxon>
        <taxon>Cryptolaemus</taxon>
    </lineage>
</organism>
<comment type="caution">
    <text evidence="1">The sequence shown here is derived from an EMBL/GenBank/DDBJ whole genome shotgun (WGS) entry which is preliminary data.</text>
</comment>
<gene>
    <name evidence="1" type="ORF">HHI36_002420</name>
</gene>
<evidence type="ECO:0000313" key="1">
    <source>
        <dbReference type="EMBL" id="KAL3287964.1"/>
    </source>
</evidence>
<proteinExistence type="predicted"/>
<evidence type="ECO:0000313" key="2">
    <source>
        <dbReference type="Proteomes" id="UP001516400"/>
    </source>
</evidence>
<sequence length="166" mass="19427">MEGHGGKLREPLCISETKINRKKVDQEMKIPYLIIELSCFGTENRNNSEYLHDYDNSNNDILCKNKDGDNKTKKNSSYSQIGVFRKNVEETYQDRERRKPKRVLKRKLLLFLIREEGRSYIVTKLYSPFSSVWAKGNRQNLAKGSINFLRMGQKICILSFVGRDNQ</sequence>
<name>A0ABD2PAX9_9CUCU</name>
<dbReference type="AlphaFoldDB" id="A0ABD2PAX9"/>